<gene>
    <name evidence="5" type="ORF">ACEN34_04690</name>
</gene>
<dbReference type="CDD" id="cd06920">
    <property type="entry name" value="NEAT"/>
    <property type="match status" value="1"/>
</dbReference>
<name>A0ABW8UBN3_9LACO</name>
<dbReference type="InterPro" id="IPR037250">
    <property type="entry name" value="NEAT_dom_sf"/>
</dbReference>
<feature type="signal peptide" evidence="3">
    <location>
        <begin position="1"/>
        <end position="27"/>
    </location>
</feature>
<dbReference type="PROSITE" id="PS50978">
    <property type="entry name" value="NEAT"/>
    <property type="match status" value="1"/>
</dbReference>
<keyword evidence="6" id="KW-1185">Reference proteome</keyword>
<protein>
    <submittedName>
        <fullName evidence="5">NEAT domain-containing protein</fullName>
    </submittedName>
</protein>
<comment type="subcellular location">
    <subcellularLocation>
        <location evidence="1">Cell envelope</location>
    </subcellularLocation>
</comment>
<dbReference type="SMART" id="SM00725">
    <property type="entry name" value="NEAT"/>
    <property type="match status" value="1"/>
</dbReference>
<dbReference type="Pfam" id="PF05031">
    <property type="entry name" value="NEAT"/>
    <property type="match status" value="1"/>
</dbReference>
<keyword evidence="2 3" id="KW-0732">Signal</keyword>
<dbReference type="RefSeq" id="WP_407137139.1">
    <property type="nucleotide sequence ID" value="NZ_JBGQPK010000012.1"/>
</dbReference>
<dbReference type="SUPFAM" id="SSF158911">
    <property type="entry name" value="NEAT domain-like"/>
    <property type="match status" value="1"/>
</dbReference>
<comment type="caution">
    <text evidence="5">The sequence shown here is derived from an EMBL/GenBank/DDBJ whole genome shotgun (WGS) entry which is preliminary data.</text>
</comment>
<feature type="domain" description="NEAT" evidence="4">
    <location>
        <begin position="47"/>
        <end position="165"/>
    </location>
</feature>
<sequence length="165" mass="17116">MKKRILTYLSVGVLLLGAFAPGISVLAATPTTDVTQTSATNLDPANLADGQYTIDAPLLKTGTEAASLAQTYIDKSAKLVVKDHQLQLTLHINSSDGVSKITDVKTTSDGQPVTVTKNADQTADLTFNVASLSTVTNLSSIINVGASSIAVTMDVKPDTASLKVV</sequence>
<evidence type="ECO:0000313" key="5">
    <source>
        <dbReference type="EMBL" id="MFL2028911.1"/>
    </source>
</evidence>
<dbReference type="EMBL" id="JBGQPK010000012">
    <property type="protein sequence ID" value="MFL2028911.1"/>
    <property type="molecule type" value="Genomic_DNA"/>
</dbReference>
<evidence type="ECO:0000256" key="3">
    <source>
        <dbReference type="SAM" id="SignalP"/>
    </source>
</evidence>
<evidence type="ECO:0000256" key="1">
    <source>
        <dbReference type="ARBA" id="ARBA00004196"/>
    </source>
</evidence>
<proteinExistence type="predicted"/>
<evidence type="ECO:0000313" key="6">
    <source>
        <dbReference type="Proteomes" id="UP001625389"/>
    </source>
</evidence>
<evidence type="ECO:0000259" key="4">
    <source>
        <dbReference type="PROSITE" id="PS50978"/>
    </source>
</evidence>
<reference evidence="5 6" key="1">
    <citation type="submission" date="2024-08" db="EMBL/GenBank/DDBJ databases">
        <authorList>
            <person name="Arias E."/>
        </authorList>
    </citation>
    <scope>NUCLEOTIDE SEQUENCE [LARGE SCALE GENOMIC DNA]</scope>
    <source>
        <strain evidence="5 6">FAM 25317</strain>
    </source>
</reference>
<dbReference type="Gene3D" id="2.60.40.1850">
    <property type="match status" value="1"/>
</dbReference>
<accession>A0ABW8UBN3</accession>
<organism evidence="5 6">
    <name type="scientific">Loigolactobacillus zhaoyuanensis</name>
    <dbReference type="NCBI Taxonomy" id="2486017"/>
    <lineage>
        <taxon>Bacteria</taxon>
        <taxon>Bacillati</taxon>
        <taxon>Bacillota</taxon>
        <taxon>Bacilli</taxon>
        <taxon>Lactobacillales</taxon>
        <taxon>Lactobacillaceae</taxon>
        <taxon>Loigolactobacillus</taxon>
    </lineage>
</organism>
<feature type="chain" id="PRO_5046049129" evidence="3">
    <location>
        <begin position="28"/>
        <end position="165"/>
    </location>
</feature>
<dbReference type="InterPro" id="IPR006635">
    <property type="entry name" value="NEAT_dom"/>
</dbReference>
<dbReference type="Proteomes" id="UP001625389">
    <property type="component" value="Unassembled WGS sequence"/>
</dbReference>
<evidence type="ECO:0000256" key="2">
    <source>
        <dbReference type="ARBA" id="ARBA00022729"/>
    </source>
</evidence>